<feature type="transmembrane region" description="Helical" evidence="1">
    <location>
        <begin position="20"/>
        <end position="42"/>
    </location>
</feature>
<dbReference type="AlphaFoldDB" id="E5B6N6"/>
<keyword evidence="1" id="KW-1133">Transmembrane helix</keyword>
<keyword evidence="1" id="KW-0812">Transmembrane</keyword>
<proteinExistence type="predicted"/>
<organism evidence="2">
    <name type="scientific">Erwinia amylovora ATCC BAA-2158</name>
    <dbReference type="NCBI Taxonomy" id="889211"/>
    <lineage>
        <taxon>Bacteria</taxon>
        <taxon>Pseudomonadati</taxon>
        <taxon>Pseudomonadota</taxon>
        <taxon>Gammaproteobacteria</taxon>
        <taxon>Enterobacterales</taxon>
        <taxon>Erwiniaceae</taxon>
        <taxon>Erwinia</taxon>
    </lineage>
</organism>
<sequence>MAERHTPYALKVMLWMTTSRAWRSLLALTAAPAMIVLIDCAFF</sequence>
<reference evidence="2" key="1">
    <citation type="journal article" date="2011" name="J. Bacteriol.">
        <title>Genome Sequence of an Erwinia amylovora Strain with Pathogenicity Restricted to Rubus Plants.</title>
        <authorList>
            <person name="Powney R."/>
            <person name="Smits T.H."/>
            <person name="Sawbridge T."/>
            <person name="Frey B."/>
            <person name="Blom J."/>
            <person name="Frey J.E."/>
            <person name="Plummer K.M."/>
            <person name="Beer S.V."/>
            <person name="Luck J."/>
            <person name="Duffy B."/>
            <person name="Rodoni B."/>
        </authorList>
    </citation>
    <scope>NUCLEOTIDE SEQUENCE</scope>
    <source>
        <strain evidence="2">ATCC BAA-2158</strain>
    </source>
</reference>
<evidence type="ECO:0000256" key="1">
    <source>
        <dbReference type="SAM" id="Phobius"/>
    </source>
</evidence>
<dbReference type="EMBL" id="FR719191">
    <property type="protein sequence ID" value="CBX81056.1"/>
    <property type="molecule type" value="Genomic_DNA"/>
</dbReference>
<accession>E5B6N6</accession>
<name>E5B6N6_ERWAM</name>
<protein>
    <submittedName>
        <fullName evidence="2">Uncharacterized protein</fullName>
    </submittedName>
</protein>
<evidence type="ECO:0000313" key="2">
    <source>
        <dbReference type="EMBL" id="CBX81056.1"/>
    </source>
</evidence>
<keyword evidence="1" id="KW-0472">Membrane</keyword>
<gene>
    <name evidence="2" type="ORF">EAIL5_2236</name>
</gene>